<accession>Q0CSN5</accession>
<dbReference type="OrthoDB" id="5598852at2759"/>
<dbReference type="Proteomes" id="UP000007963">
    <property type="component" value="Unassembled WGS sequence"/>
</dbReference>
<dbReference type="HOGENOM" id="CLU_109871_0_0_1"/>
<dbReference type="Gene3D" id="3.90.1200.10">
    <property type="match status" value="1"/>
</dbReference>
<sequence>MEKVPGITYIEASLASLRCPAWQERTVADLARLDTLAQRLPPRFHRAIADLRGELPIIFGPSYPLVLGHGDLCEMNILVDPEAGGITGIIDWAEAMILPFGMSLWGLLSMLGTMDSQGWHYHANASQLESVFWEIFYENAGQVSAGDKRAIIVAERAGLLLRYGFTWENGLHERPVTERDSSFGYLDAFLPRLQG</sequence>
<proteinExistence type="predicted"/>
<dbReference type="AlphaFoldDB" id="Q0CSN5"/>
<dbReference type="Pfam" id="PF01636">
    <property type="entry name" value="APH"/>
    <property type="match status" value="1"/>
</dbReference>
<evidence type="ECO:0000313" key="2">
    <source>
        <dbReference type="EMBL" id="EAU36573.1"/>
    </source>
</evidence>
<dbReference type="VEuPathDB" id="FungiDB:ATEG_03299"/>
<dbReference type="eggNOG" id="ENOG502T99I">
    <property type="taxonomic scope" value="Eukaryota"/>
</dbReference>
<name>Q0CSN5_ASPTN</name>
<dbReference type="GeneID" id="4318109"/>
<dbReference type="EMBL" id="CH476597">
    <property type="protein sequence ID" value="EAU36573.1"/>
    <property type="molecule type" value="Genomic_DNA"/>
</dbReference>
<dbReference type="STRING" id="341663.Q0CSN5"/>
<organism evidence="2 3">
    <name type="scientific">Aspergillus terreus (strain NIH 2624 / FGSC A1156)</name>
    <dbReference type="NCBI Taxonomy" id="341663"/>
    <lineage>
        <taxon>Eukaryota</taxon>
        <taxon>Fungi</taxon>
        <taxon>Dikarya</taxon>
        <taxon>Ascomycota</taxon>
        <taxon>Pezizomycotina</taxon>
        <taxon>Eurotiomycetes</taxon>
        <taxon>Eurotiomycetidae</taxon>
        <taxon>Eurotiales</taxon>
        <taxon>Aspergillaceae</taxon>
        <taxon>Aspergillus</taxon>
        <taxon>Aspergillus subgen. Circumdati</taxon>
    </lineage>
</organism>
<dbReference type="InterPro" id="IPR011009">
    <property type="entry name" value="Kinase-like_dom_sf"/>
</dbReference>
<reference evidence="3" key="1">
    <citation type="submission" date="2005-09" db="EMBL/GenBank/DDBJ databases">
        <title>Annotation of the Aspergillus terreus NIH2624 genome.</title>
        <authorList>
            <person name="Birren B.W."/>
            <person name="Lander E.S."/>
            <person name="Galagan J.E."/>
            <person name="Nusbaum C."/>
            <person name="Devon K."/>
            <person name="Henn M."/>
            <person name="Ma L.-J."/>
            <person name="Jaffe D.B."/>
            <person name="Butler J."/>
            <person name="Alvarez P."/>
            <person name="Gnerre S."/>
            <person name="Grabherr M."/>
            <person name="Kleber M."/>
            <person name="Mauceli E.W."/>
            <person name="Brockman W."/>
            <person name="Rounsley S."/>
            <person name="Young S.K."/>
            <person name="LaButti K."/>
            <person name="Pushparaj V."/>
            <person name="DeCaprio D."/>
            <person name="Crawford M."/>
            <person name="Koehrsen M."/>
            <person name="Engels R."/>
            <person name="Montgomery P."/>
            <person name="Pearson M."/>
            <person name="Howarth C."/>
            <person name="Larson L."/>
            <person name="Luoma S."/>
            <person name="White J."/>
            <person name="Alvarado L."/>
            <person name="Kodira C.D."/>
            <person name="Zeng Q."/>
            <person name="Oleary S."/>
            <person name="Yandava C."/>
            <person name="Denning D.W."/>
            <person name="Nierman W.C."/>
            <person name="Milne T."/>
            <person name="Madden K."/>
        </authorList>
    </citation>
    <scope>NUCLEOTIDE SEQUENCE [LARGE SCALE GENOMIC DNA]</scope>
    <source>
        <strain evidence="3">NIH 2624 / FGSC A1156</strain>
    </source>
</reference>
<dbReference type="RefSeq" id="XP_001212477.1">
    <property type="nucleotide sequence ID" value="XM_001212477.1"/>
</dbReference>
<protein>
    <recommendedName>
        <fullName evidence="1">Aminoglycoside phosphotransferase domain-containing protein</fullName>
    </recommendedName>
</protein>
<dbReference type="SUPFAM" id="SSF56112">
    <property type="entry name" value="Protein kinase-like (PK-like)"/>
    <property type="match status" value="1"/>
</dbReference>
<evidence type="ECO:0000259" key="1">
    <source>
        <dbReference type="Pfam" id="PF01636"/>
    </source>
</evidence>
<dbReference type="OMA" id="CHENADQ"/>
<dbReference type="InterPro" id="IPR002575">
    <property type="entry name" value="Aminoglycoside_PTrfase"/>
</dbReference>
<feature type="domain" description="Aminoglycoside phosphotransferase" evidence="1">
    <location>
        <begin position="22"/>
        <end position="115"/>
    </location>
</feature>
<evidence type="ECO:0000313" key="3">
    <source>
        <dbReference type="Proteomes" id="UP000007963"/>
    </source>
</evidence>
<gene>
    <name evidence="2" type="ORF">ATEG_03299</name>
</gene>